<accession>A0A967BAB8</accession>
<comment type="caution">
    <text evidence="3">The sequence shown here is derived from an EMBL/GenBank/DDBJ whole genome shotgun (WGS) entry which is preliminary data.</text>
</comment>
<evidence type="ECO:0000313" key="3">
    <source>
        <dbReference type="EMBL" id="NHO53358.1"/>
    </source>
</evidence>
<dbReference type="Gene3D" id="3.30.300.90">
    <property type="entry name" value="BolA-like"/>
    <property type="match status" value="1"/>
</dbReference>
<dbReference type="Pfam" id="PF01722">
    <property type="entry name" value="BolA"/>
    <property type="match status" value="1"/>
</dbReference>
<keyword evidence="4" id="KW-1185">Reference proteome</keyword>
<protein>
    <submittedName>
        <fullName evidence="3">BolA/IbaG family iron-sulfur metabolism protein</fullName>
    </submittedName>
</protein>
<dbReference type="PANTHER" id="PTHR46229:SF2">
    <property type="entry name" value="BOLA-LIKE PROTEIN 1"/>
    <property type="match status" value="1"/>
</dbReference>
<evidence type="ECO:0000256" key="1">
    <source>
        <dbReference type="ARBA" id="ARBA00005578"/>
    </source>
</evidence>
<dbReference type="Proteomes" id="UP000597459">
    <property type="component" value="Unassembled WGS sequence"/>
</dbReference>
<evidence type="ECO:0000256" key="2">
    <source>
        <dbReference type="RuleBase" id="RU003860"/>
    </source>
</evidence>
<comment type="similarity">
    <text evidence="1 2">Belongs to the BolA/IbaG family.</text>
</comment>
<dbReference type="InterPro" id="IPR050961">
    <property type="entry name" value="BolA/IbaG_stress_morph_reg"/>
</dbReference>
<dbReference type="RefSeq" id="WP_166313500.1">
    <property type="nucleotide sequence ID" value="NZ_WOTH01000007.1"/>
</dbReference>
<gene>
    <name evidence="3" type="ORF">GOB87_05195</name>
</gene>
<dbReference type="PIRSF" id="PIRSF003113">
    <property type="entry name" value="BolA"/>
    <property type="match status" value="1"/>
</dbReference>
<dbReference type="SUPFAM" id="SSF82657">
    <property type="entry name" value="BolA-like"/>
    <property type="match status" value="1"/>
</dbReference>
<reference evidence="3" key="1">
    <citation type="submission" date="2019-11" db="EMBL/GenBank/DDBJ databases">
        <title>Description of new Acetobacter species.</title>
        <authorList>
            <person name="Cleenwerck I."/>
            <person name="Sombolestani A.S."/>
        </authorList>
    </citation>
    <scope>NUCLEOTIDE SEQUENCE</scope>
    <source>
        <strain evidence="3">LMG 1626</strain>
    </source>
</reference>
<dbReference type="InterPro" id="IPR002634">
    <property type="entry name" value="BolA"/>
</dbReference>
<dbReference type="InterPro" id="IPR036065">
    <property type="entry name" value="BolA-like_sf"/>
</dbReference>
<name>A0A967BAB8_9PROT</name>
<proteinExistence type="inferred from homology"/>
<dbReference type="AlphaFoldDB" id="A0A967BAB8"/>
<evidence type="ECO:0000313" key="4">
    <source>
        <dbReference type="Proteomes" id="UP000597459"/>
    </source>
</evidence>
<organism evidence="3 4">
    <name type="scientific">Acetobacter estunensis</name>
    <dbReference type="NCBI Taxonomy" id="104097"/>
    <lineage>
        <taxon>Bacteria</taxon>
        <taxon>Pseudomonadati</taxon>
        <taxon>Pseudomonadota</taxon>
        <taxon>Alphaproteobacteria</taxon>
        <taxon>Acetobacterales</taxon>
        <taxon>Acetobacteraceae</taxon>
        <taxon>Acetobacter</taxon>
    </lineage>
</organism>
<sequence>MAMTASELENYIREAFPDAQIAIDDLAGDGDHYACTVVSEAFRGVSRVKQHQMVYNALQGHMGGTLHALALKTSAP</sequence>
<dbReference type="PANTHER" id="PTHR46229">
    <property type="entry name" value="BOLA TRANSCRIPTION REGULATOR"/>
    <property type="match status" value="1"/>
</dbReference>
<dbReference type="EMBL" id="WOTH01000007">
    <property type="protein sequence ID" value="NHO53358.1"/>
    <property type="molecule type" value="Genomic_DNA"/>
</dbReference>